<comment type="subcellular location">
    <subcellularLocation>
        <location evidence="1">Membrane</location>
        <topology evidence="1">Single-pass membrane protein</topology>
    </subcellularLocation>
</comment>
<evidence type="ECO:0000256" key="2">
    <source>
        <dbReference type="ARBA" id="ARBA00005513"/>
    </source>
</evidence>
<accession>A0A1W1BMB7</accession>
<organism evidence="12">
    <name type="scientific">hydrothermal vent metagenome</name>
    <dbReference type="NCBI Taxonomy" id="652676"/>
    <lineage>
        <taxon>unclassified sequences</taxon>
        <taxon>metagenomes</taxon>
        <taxon>ecological metagenomes</taxon>
    </lineage>
</organism>
<dbReference type="InterPro" id="IPR002146">
    <property type="entry name" value="ATP_synth_b/b'su_bac/chlpt"/>
</dbReference>
<evidence type="ECO:0000256" key="7">
    <source>
        <dbReference type="ARBA" id="ARBA00022989"/>
    </source>
</evidence>
<protein>
    <submittedName>
        <fullName evidence="12">ATP synthase F0 sector subunit b</fullName>
        <ecNumber evidence="12">3.6.3.14</ecNumber>
    </submittedName>
</protein>
<dbReference type="GO" id="GO:0045259">
    <property type="term" value="C:proton-transporting ATP synthase complex"/>
    <property type="evidence" value="ECO:0007669"/>
    <property type="project" value="UniProtKB-KW"/>
</dbReference>
<evidence type="ECO:0000313" key="12">
    <source>
        <dbReference type="EMBL" id="SFV54632.1"/>
    </source>
</evidence>
<name>A0A1W1BMB7_9ZZZZ</name>
<dbReference type="GO" id="GO:0015986">
    <property type="term" value="P:proton motive force-driven ATP synthesis"/>
    <property type="evidence" value="ECO:0007669"/>
    <property type="project" value="InterPro"/>
</dbReference>
<evidence type="ECO:0000256" key="4">
    <source>
        <dbReference type="ARBA" id="ARBA00022547"/>
    </source>
</evidence>
<dbReference type="PANTHER" id="PTHR33445">
    <property type="entry name" value="ATP SYNTHASE SUBUNIT B', CHLOROPLASTIC"/>
    <property type="match status" value="1"/>
</dbReference>
<evidence type="ECO:0000256" key="1">
    <source>
        <dbReference type="ARBA" id="ARBA00004167"/>
    </source>
</evidence>
<keyword evidence="6" id="KW-0375">Hydrogen ion transport</keyword>
<comment type="function">
    <text evidence="10">F(1)F(0) ATP synthase produces ATP from ADP in the presence of a proton or sodium gradient. F-type ATPases consist of two structural domains, F(1) containing the extramembraneous catalytic core and F(0) containing the membrane proton channel, linked together by a central stalk and a peripheral stalk. During catalysis, ATP synthesis in the catalytic domain of F(1) is coupled via a rotary mechanism of the central stalk subunits to proton translocation.</text>
</comment>
<keyword evidence="7 11" id="KW-1133">Transmembrane helix</keyword>
<evidence type="ECO:0000256" key="5">
    <source>
        <dbReference type="ARBA" id="ARBA00022692"/>
    </source>
</evidence>
<dbReference type="GO" id="GO:0016787">
    <property type="term" value="F:hydrolase activity"/>
    <property type="evidence" value="ECO:0007669"/>
    <property type="project" value="UniProtKB-KW"/>
</dbReference>
<evidence type="ECO:0000256" key="8">
    <source>
        <dbReference type="ARBA" id="ARBA00023065"/>
    </source>
</evidence>
<keyword evidence="5 11" id="KW-0812">Transmembrane</keyword>
<keyword evidence="12" id="KW-0378">Hydrolase</keyword>
<dbReference type="PANTHER" id="PTHR33445:SF2">
    <property type="entry name" value="ATP SYNTHASE SUBUNIT B', CHLOROPLASTIC"/>
    <property type="match status" value="1"/>
</dbReference>
<evidence type="ECO:0000256" key="3">
    <source>
        <dbReference type="ARBA" id="ARBA00022448"/>
    </source>
</evidence>
<sequence>MLDIDLSLMLFVLALFLILLAILNLMLYKPLLKFMDDRDNSIAKDLEYAKSLSGNSQQLHNEADGILNNAKAEAGVIIKNAIDEAKVLAESRAETKRNELNEEYSSFLDKLQIDKEKLKVSLLSQMPLFKESLKAKFSKL</sequence>
<dbReference type="CDD" id="cd06503">
    <property type="entry name" value="ATP-synt_Fo_b"/>
    <property type="match status" value="1"/>
</dbReference>
<dbReference type="AlphaFoldDB" id="A0A1W1BMB7"/>
<proteinExistence type="inferred from homology"/>
<feature type="transmembrane region" description="Helical" evidence="11">
    <location>
        <begin position="6"/>
        <end position="28"/>
    </location>
</feature>
<reference evidence="12" key="1">
    <citation type="submission" date="2016-10" db="EMBL/GenBank/DDBJ databases">
        <authorList>
            <person name="de Groot N.N."/>
        </authorList>
    </citation>
    <scope>NUCLEOTIDE SEQUENCE</scope>
</reference>
<dbReference type="EMBL" id="FPHG01000025">
    <property type="protein sequence ID" value="SFV54632.1"/>
    <property type="molecule type" value="Genomic_DNA"/>
</dbReference>
<evidence type="ECO:0000256" key="11">
    <source>
        <dbReference type="SAM" id="Phobius"/>
    </source>
</evidence>
<dbReference type="GO" id="GO:0046961">
    <property type="term" value="F:proton-transporting ATPase activity, rotational mechanism"/>
    <property type="evidence" value="ECO:0007669"/>
    <property type="project" value="TreeGrafter"/>
</dbReference>
<evidence type="ECO:0000256" key="10">
    <source>
        <dbReference type="ARBA" id="ARBA00025198"/>
    </source>
</evidence>
<keyword evidence="8" id="KW-0406">Ion transport</keyword>
<dbReference type="InterPro" id="IPR050059">
    <property type="entry name" value="ATP_synthase_B_chain"/>
</dbReference>
<gene>
    <name evidence="12" type="ORF">MNB_SV-9-968</name>
</gene>
<dbReference type="EC" id="3.6.3.14" evidence="12"/>
<evidence type="ECO:0000256" key="9">
    <source>
        <dbReference type="ARBA" id="ARBA00023136"/>
    </source>
</evidence>
<evidence type="ECO:0000256" key="6">
    <source>
        <dbReference type="ARBA" id="ARBA00022781"/>
    </source>
</evidence>
<keyword evidence="4" id="KW-0138">CF(0)</keyword>
<keyword evidence="9 11" id="KW-0472">Membrane</keyword>
<dbReference type="NCBIfam" id="NF006293">
    <property type="entry name" value="PRK08476.1"/>
    <property type="match status" value="1"/>
</dbReference>
<comment type="similarity">
    <text evidence="2">Belongs to the ATPase B chain family.</text>
</comment>
<dbReference type="Pfam" id="PF00430">
    <property type="entry name" value="ATP-synt_B"/>
    <property type="match status" value="1"/>
</dbReference>
<keyword evidence="3" id="KW-0813">Transport</keyword>
<dbReference type="Gene3D" id="6.10.250.1580">
    <property type="match status" value="1"/>
</dbReference>